<dbReference type="RefSeq" id="XP_073763555.1">
    <property type="nucleotide sequence ID" value="XM_073907454.1"/>
</dbReference>
<protein>
    <submittedName>
        <fullName evidence="2">Cadherin-1-like isoform X1</fullName>
    </submittedName>
</protein>
<dbReference type="Proteomes" id="UP000000437">
    <property type="component" value="Chromosome 7"/>
</dbReference>
<accession>A0AC58G1D2</accession>
<keyword evidence="1" id="KW-1185">Reference proteome</keyword>
<reference evidence="2" key="1">
    <citation type="submission" date="2025-08" db="UniProtKB">
        <authorList>
            <consortium name="RefSeq"/>
        </authorList>
    </citation>
    <scope>IDENTIFICATION</scope>
    <source>
        <strain evidence="2">Tuebingen</strain>
        <tissue evidence="2">Fibroblasts and whole tissue</tissue>
    </source>
</reference>
<organism evidence="1 2">
    <name type="scientific">Danio rerio</name>
    <name type="common">Zebrafish</name>
    <name type="synonym">Brachydanio rerio</name>
    <dbReference type="NCBI Taxonomy" id="7955"/>
    <lineage>
        <taxon>Eukaryota</taxon>
        <taxon>Metazoa</taxon>
        <taxon>Chordata</taxon>
        <taxon>Craniata</taxon>
        <taxon>Vertebrata</taxon>
        <taxon>Euteleostomi</taxon>
        <taxon>Actinopterygii</taxon>
        <taxon>Neopterygii</taxon>
        <taxon>Teleostei</taxon>
        <taxon>Ostariophysi</taxon>
        <taxon>Cypriniformes</taxon>
        <taxon>Danionidae</taxon>
        <taxon>Danioninae</taxon>
        <taxon>Danio</taxon>
    </lineage>
</organism>
<proteinExistence type="predicted"/>
<evidence type="ECO:0000313" key="1">
    <source>
        <dbReference type="Proteomes" id="UP000000437"/>
    </source>
</evidence>
<name>A0AC58G1D2_DANRE</name>
<sequence length="750" mass="82797">MVTVRLGTIFLFYKVLSCGLAEESCTPGFESNLLVFKVHKDHLHRGERLGRVRFNTCDRRTRVYFQSTDQEIDLNRDGTLMMRRSVTLHEGFKEFSVTAWDSSGKKHTTSVRVERVRYLGSNDVNNLRNTSSVEMESSSDDLVLTFPKSSTGLKRAKRGWIIPPVSVSENSRGPFPMRLVQIKSDSASEYQMAYKITGEGADQDPKGIFKIDRLSGWINVTQQLDREEKASYKLVAHATGMDENIVEKPFEFIVTVMDQNYNKPVFTQNPFNANVPEALEKGEVFMTVTATDADDKENTDNADISYAIISQDPPSPKPIMFAINPVSGGISVLETGLDREQWSRYTLVITATDMNGEGGSTTGTAVITVMDSNDNAPLFEQTSHTVSVPENQVGAKVANLPVTDGDEPESTAWSTKYRVIGGDKGGFFNVSTGPSHLEGVITTVKPLDYEKTKQYILSVIVENDDKFVGSLPTSTATVTVNVEDVNEPPEFIPKEKFISKPEDLPVGSNLVIYTATDVDTEKKQKITYRIDYDPSVWLSITDSGQIQVKKPMDRESSNVKDGKYKALILALDDDVESPATGTGTLVIELQDVNDNAPVINERTIKLCNRESAPVLLSITDNDGPPFAGPFSVEPQGDTSKNWSVFFNETGHYLSLKSQSRLDQGEYNVVLRVTDREGESQENTIQASVFDCKGEAFQCTENQEAGRPLFGVLGVLGGILLLLCMLSFLCVSCIFTPVQLGLLVKVNAVCV</sequence>
<gene>
    <name evidence="2" type="primary">cdh30</name>
</gene>
<evidence type="ECO:0000313" key="2">
    <source>
        <dbReference type="RefSeq" id="XP_073763555.1"/>
    </source>
</evidence>